<accession>A0A4C1YFU8</accession>
<keyword evidence="2" id="KW-1185">Reference proteome</keyword>
<protein>
    <submittedName>
        <fullName evidence="1">Uncharacterized protein</fullName>
    </submittedName>
</protein>
<evidence type="ECO:0000313" key="2">
    <source>
        <dbReference type="Proteomes" id="UP000299102"/>
    </source>
</evidence>
<evidence type="ECO:0000313" key="1">
    <source>
        <dbReference type="EMBL" id="GBP75251.1"/>
    </source>
</evidence>
<reference evidence="1 2" key="1">
    <citation type="journal article" date="2019" name="Commun. Biol.">
        <title>The bagworm genome reveals a unique fibroin gene that provides high tensile strength.</title>
        <authorList>
            <person name="Kono N."/>
            <person name="Nakamura H."/>
            <person name="Ohtoshi R."/>
            <person name="Tomita M."/>
            <person name="Numata K."/>
            <person name="Arakawa K."/>
        </authorList>
    </citation>
    <scope>NUCLEOTIDE SEQUENCE [LARGE SCALE GENOMIC DNA]</scope>
</reference>
<sequence>MAVGGGDHLLCDDLPARLLLDYNQEASYSVDISQFTDTQNIRRINQCRSKIHRFAGGDANAMYDMVTVTARTLVRPLAKAGLPGGTGLPAHTAGRRAYMLRAVDKVLARCRPSLPIGHRRRSAG</sequence>
<comment type="caution">
    <text evidence="1">The sequence shown here is derived from an EMBL/GenBank/DDBJ whole genome shotgun (WGS) entry which is preliminary data.</text>
</comment>
<dbReference type="Proteomes" id="UP000299102">
    <property type="component" value="Unassembled WGS sequence"/>
</dbReference>
<name>A0A4C1YFU8_EUMVA</name>
<dbReference type="AlphaFoldDB" id="A0A4C1YFU8"/>
<dbReference type="EMBL" id="BGZK01001241">
    <property type="protein sequence ID" value="GBP75251.1"/>
    <property type="molecule type" value="Genomic_DNA"/>
</dbReference>
<gene>
    <name evidence="1" type="ORF">EVAR_45451_1</name>
</gene>
<organism evidence="1 2">
    <name type="scientific">Eumeta variegata</name>
    <name type="common">Bagworm moth</name>
    <name type="synonym">Eumeta japonica</name>
    <dbReference type="NCBI Taxonomy" id="151549"/>
    <lineage>
        <taxon>Eukaryota</taxon>
        <taxon>Metazoa</taxon>
        <taxon>Ecdysozoa</taxon>
        <taxon>Arthropoda</taxon>
        <taxon>Hexapoda</taxon>
        <taxon>Insecta</taxon>
        <taxon>Pterygota</taxon>
        <taxon>Neoptera</taxon>
        <taxon>Endopterygota</taxon>
        <taxon>Lepidoptera</taxon>
        <taxon>Glossata</taxon>
        <taxon>Ditrysia</taxon>
        <taxon>Tineoidea</taxon>
        <taxon>Psychidae</taxon>
        <taxon>Oiketicinae</taxon>
        <taxon>Eumeta</taxon>
    </lineage>
</organism>
<proteinExistence type="predicted"/>